<name>A0A286G2T0_9BACT</name>
<dbReference type="AlphaFoldDB" id="A0A286G2T0"/>
<dbReference type="EMBL" id="OCNH01000002">
    <property type="protein sequence ID" value="SOD89294.1"/>
    <property type="molecule type" value="Genomic_DNA"/>
</dbReference>
<evidence type="ECO:0000313" key="1">
    <source>
        <dbReference type="EMBL" id="SOD89294.1"/>
    </source>
</evidence>
<dbReference type="OrthoDB" id="954460at2"/>
<proteinExistence type="predicted"/>
<reference evidence="2" key="1">
    <citation type="submission" date="2017-09" db="EMBL/GenBank/DDBJ databases">
        <authorList>
            <person name="Varghese N."/>
            <person name="Submissions S."/>
        </authorList>
    </citation>
    <scope>NUCLEOTIDE SEQUENCE [LARGE SCALE GENOMIC DNA]</scope>
    <source>
        <strain evidence="2">DSM 29961</strain>
    </source>
</reference>
<organism evidence="1 2">
    <name type="scientific">Spirosoma fluviale</name>
    <dbReference type="NCBI Taxonomy" id="1597977"/>
    <lineage>
        <taxon>Bacteria</taxon>
        <taxon>Pseudomonadati</taxon>
        <taxon>Bacteroidota</taxon>
        <taxon>Cytophagia</taxon>
        <taxon>Cytophagales</taxon>
        <taxon>Cytophagaceae</taxon>
        <taxon>Spirosoma</taxon>
    </lineage>
</organism>
<sequence length="151" mass="17964">MRIEDLSPQTIDRIKHNRWDRIIEKHEGPETWEWKFKTYEPNDRIFQWDPDFNPVTARPQFIQAGASWILLPVGRSHHPNITILHYFRSEDHAKLVIYLKDTTYDDSLFGAGFVAIGDYQPEGFYLTTLYHEWFIIDYDAEAKVLFGKEES</sequence>
<dbReference type="Proteomes" id="UP000219452">
    <property type="component" value="Unassembled WGS sequence"/>
</dbReference>
<evidence type="ECO:0000313" key="2">
    <source>
        <dbReference type="Proteomes" id="UP000219452"/>
    </source>
</evidence>
<gene>
    <name evidence="1" type="ORF">SAMN06269250_3015</name>
</gene>
<dbReference type="RefSeq" id="WP_097126613.1">
    <property type="nucleotide sequence ID" value="NZ_OCNH01000002.1"/>
</dbReference>
<protein>
    <submittedName>
        <fullName evidence="1">Uncharacterized protein</fullName>
    </submittedName>
</protein>
<accession>A0A286G2T0</accession>
<keyword evidence="2" id="KW-1185">Reference proteome</keyword>